<reference evidence="1 2" key="1">
    <citation type="submission" date="2023-07" db="EMBL/GenBank/DDBJ databases">
        <title>Genomic Encyclopedia of Type Strains, Phase IV (KMG-IV): sequencing the most valuable type-strain genomes for metagenomic binning, comparative biology and taxonomic classification.</title>
        <authorList>
            <person name="Goeker M."/>
        </authorList>
    </citation>
    <scope>NUCLEOTIDE SEQUENCE [LARGE SCALE GENOMIC DNA]</scope>
    <source>
        <strain evidence="1 2">DSM 17740</strain>
    </source>
</reference>
<dbReference type="SUPFAM" id="SSF53850">
    <property type="entry name" value="Periplasmic binding protein-like II"/>
    <property type="match status" value="1"/>
</dbReference>
<sequence>MGQNSAHKEEAFKLIEFLTGPEAQHITVEGGLALPSRMSLAEDFIEKYPERKAWVLGGDYARPYTLGPNFGRKNQIFDNAVEAVFLGQKTAEEALTEAQQEIDALNP</sequence>
<protein>
    <submittedName>
        <fullName evidence="1">ABC-type glycerol-3-phosphate transport system substrate-binding protein</fullName>
    </submittedName>
</protein>
<organism evidence="1 2">
    <name type="scientific">Caldalkalibacillus uzonensis</name>
    <dbReference type="NCBI Taxonomy" id="353224"/>
    <lineage>
        <taxon>Bacteria</taxon>
        <taxon>Bacillati</taxon>
        <taxon>Bacillota</taxon>
        <taxon>Bacilli</taxon>
        <taxon>Bacillales</taxon>
        <taxon>Bacillaceae</taxon>
        <taxon>Caldalkalibacillus</taxon>
    </lineage>
</organism>
<keyword evidence="2" id="KW-1185">Reference proteome</keyword>
<name>A0ABU0CRE3_9BACI</name>
<proteinExistence type="predicted"/>
<accession>A0ABU0CRE3</accession>
<dbReference type="Gene3D" id="3.40.190.10">
    <property type="entry name" value="Periplasmic binding protein-like II"/>
    <property type="match status" value="1"/>
</dbReference>
<dbReference type="EMBL" id="JAUSUQ010000005">
    <property type="protein sequence ID" value="MDQ0338992.1"/>
    <property type="molecule type" value="Genomic_DNA"/>
</dbReference>
<gene>
    <name evidence="1" type="ORF">J2S00_001778</name>
</gene>
<dbReference type="Proteomes" id="UP001232445">
    <property type="component" value="Unassembled WGS sequence"/>
</dbReference>
<evidence type="ECO:0000313" key="2">
    <source>
        <dbReference type="Proteomes" id="UP001232445"/>
    </source>
</evidence>
<evidence type="ECO:0000313" key="1">
    <source>
        <dbReference type="EMBL" id="MDQ0338992.1"/>
    </source>
</evidence>
<comment type="caution">
    <text evidence="1">The sequence shown here is derived from an EMBL/GenBank/DDBJ whole genome shotgun (WGS) entry which is preliminary data.</text>
</comment>